<feature type="binding site" evidence="14">
    <location>
        <position position="244"/>
    </location>
    <ligand>
        <name>ATP</name>
        <dbReference type="ChEBI" id="CHEBI:30616"/>
    </ligand>
</feature>
<feature type="binding site" evidence="14">
    <location>
        <position position="69"/>
    </location>
    <ligand>
        <name>ATP</name>
        <dbReference type="ChEBI" id="CHEBI:30616"/>
    </ligand>
</feature>
<dbReference type="PANTHER" id="PTHR17490">
    <property type="entry name" value="SUA5"/>
    <property type="match status" value="1"/>
</dbReference>
<evidence type="ECO:0000256" key="2">
    <source>
        <dbReference type="ARBA" id="ARBA00007663"/>
    </source>
</evidence>
<name>U5CQZ6_CALSX</name>
<evidence type="ECO:0000256" key="7">
    <source>
        <dbReference type="ARBA" id="ARBA00022694"/>
    </source>
</evidence>
<dbReference type="Pfam" id="PF03481">
    <property type="entry name" value="Sua5_C"/>
    <property type="match status" value="1"/>
</dbReference>
<dbReference type="GO" id="GO:0061710">
    <property type="term" value="F:L-threonylcarbamoyladenylate synthase"/>
    <property type="evidence" value="ECO:0007669"/>
    <property type="project" value="UniProtKB-EC"/>
</dbReference>
<dbReference type="FunFam" id="3.90.870.10:FF:000008">
    <property type="entry name" value="Threonylcarbamoyl-AMP synthase"/>
    <property type="match status" value="1"/>
</dbReference>
<dbReference type="InterPro" id="IPR017945">
    <property type="entry name" value="DHBP_synth_RibB-like_a/b_dom"/>
</dbReference>
<comment type="similarity">
    <text evidence="2 13">Belongs to the SUA5 family.</text>
</comment>
<protein>
    <recommendedName>
        <fullName evidence="4 13">Threonylcarbamoyl-AMP synthase</fullName>
        <shortName evidence="13">TC-AMP synthase</shortName>
        <ecNumber evidence="3 13">2.7.7.87</ecNumber>
    </recommendedName>
    <alternativeName>
        <fullName evidence="11 13">L-threonylcarbamoyladenylate synthase</fullName>
    </alternativeName>
</protein>
<dbReference type="InterPro" id="IPR005145">
    <property type="entry name" value="Sua5_C"/>
</dbReference>
<dbReference type="EMBL" id="AXDC01000033">
    <property type="protein sequence ID" value="ERM91351.1"/>
    <property type="molecule type" value="Genomic_DNA"/>
</dbReference>
<dbReference type="Pfam" id="PF01300">
    <property type="entry name" value="Sua5_yciO_yrdC"/>
    <property type="match status" value="1"/>
</dbReference>
<sequence>MRGVPLMTKVIKIDKDNPEIELIDYAAEVIKKGGLVAFPTETVYGIGANSFDEEAVKRIFIAKGRPQDNPLILHIALMDQVYELAAEFPEKAKKLAHRFWPGPLTIVLKKSDKVPYVNTAGMNTVAIRMPSNPIAHLLIKRAGVPISAPSANVSGKPSPTDASHVIEDLYGKVDVIIDGGKCDVGLESTVVDLTEEVPVILRPGAVTLEMLKEVLGEVKLDPSLLTRPDENIKPKSPGMKYKHYSPKAEVYIVKGPLDKVVKKIQQLAKNQLKNGKKVGIMATVQTSTQYKEGDIIVVGDRDKPETIAKNLFETLREFDRRGVEVVFAESFNYDDIGLAIMNRLEKAAGYKEIKAEGELT</sequence>
<evidence type="ECO:0000256" key="8">
    <source>
        <dbReference type="ARBA" id="ARBA00022695"/>
    </source>
</evidence>
<proteinExistence type="inferred from homology"/>
<keyword evidence="6 13" id="KW-0808">Transferase</keyword>
<dbReference type="InterPro" id="IPR010923">
    <property type="entry name" value="T(6)A37_SUA5"/>
</dbReference>
<dbReference type="GO" id="GO:0000049">
    <property type="term" value="F:tRNA binding"/>
    <property type="evidence" value="ECO:0007669"/>
    <property type="project" value="TreeGrafter"/>
</dbReference>
<dbReference type="FunFam" id="3.40.50.11030:FF:000001">
    <property type="entry name" value="Threonylcarbamoyl-AMP synthase"/>
    <property type="match status" value="1"/>
</dbReference>
<comment type="function">
    <text evidence="13">Required for the formation of a threonylcarbamoyl group on adenosine at position 37 (t(6)A37) in tRNAs that read codons beginning with adenine.</text>
</comment>
<dbReference type="InterPro" id="IPR050156">
    <property type="entry name" value="TC-AMP_synthase_SUA5"/>
</dbReference>
<feature type="binding site" evidence="14">
    <location>
        <position position="202"/>
    </location>
    <ligand>
        <name>ATP</name>
        <dbReference type="ChEBI" id="CHEBI:30616"/>
    </ligand>
</feature>
<feature type="binding site" evidence="14">
    <location>
        <position position="42"/>
    </location>
    <ligand>
        <name>L-threonine</name>
        <dbReference type="ChEBI" id="CHEBI:57926"/>
    </ligand>
</feature>
<feature type="binding site" evidence="14">
    <location>
        <position position="128"/>
    </location>
    <ligand>
        <name>L-threonine</name>
        <dbReference type="ChEBI" id="CHEBI:57926"/>
    </ligand>
</feature>
<keyword evidence="10 13" id="KW-0067">ATP-binding</keyword>
<dbReference type="Proteomes" id="UP000016856">
    <property type="component" value="Unassembled WGS sequence"/>
</dbReference>
<dbReference type="NCBIfam" id="TIGR00057">
    <property type="entry name" value="L-threonylcarbamoyladenylate synthase"/>
    <property type="match status" value="1"/>
</dbReference>
<evidence type="ECO:0000256" key="6">
    <source>
        <dbReference type="ARBA" id="ARBA00022679"/>
    </source>
</evidence>
<evidence type="ECO:0000256" key="9">
    <source>
        <dbReference type="ARBA" id="ARBA00022741"/>
    </source>
</evidence>
<feature type="binding site" evidence="14">
    <location>
        <position position="150"/>
    </location>
    <ligand>
        <name>ATP</name>
        <dbReference type="ChEBI" id="CHEBI:30616"/>
    </ligand>
</feature>
<dbReference type="InterPro" id="IPR006070">
    <property type="entry name" value="Sua5-like_dom"/>
</dbReference>
<dbReference type="PIRSF" id="PIRSF004930">
    <property type="entry name" value="Tln_factor_SUA5"/>
    <property type="match status" value="1"/>
</dbReference>
<feature type="binding site" evidence="14">
    <location>
        <position position="158"/>
    </location>
    <ligand>
        <name>ATP</name>
        <dbReference type="ChEBI" id="CHEBI:30616"/>
    </ligand>
</feature>
<comment type="catalytic activity">
    <reaction evidence="12 13">
        <text>L-threonine + hydrogencarbonate + ATP = L-threonylcarbamoyladenylate + diphosphate + H2O</text>
        <dbReference type="Rhea" id="RHEA:36407"/>
        <dbReference type="ChEBI" id="CHEBI:15377"/>
        <dbReference type="ChEBI" id="CHEBI:17544"/>
        <dbReference type="ChEBI" id="CHEBI:30616"/>
        <dbReference type="ChEBI" id="CHEBI:33019"/>
        <dbReference type="ChEBI" id="CHEBI:57926"/>
        <dbReference type="ChEBI" id="CHEBI:73682"/>
        <dbReference type="EC" id="2.7.7.87"/>
    </reaction>
</comment>
<evidence type="ECO:0000256" key="1">
    <source>
        <dbReference type="ARBA" id="ARBA00004496"/>
    </source>
</evidence>
<dbReference type="InterPro" id="IPR038385">
    <property type="entry name" value="Sua5/YwlC_C"/>
</dbReference>
<keyword evidence="9 13" id="KW-0547">Nucleotide-binding</keyword>
<comment type="caution">
    <text evidence="16">The sequence shown here is derived from an EMBL/GenBank/DDBJ whole genome shotgun (WGS) entry which is preliminary data.</text>
</comment>
<evidence type="ECO:0000313" key="16">
    <source>
        <dbReference type="EMBL" id="ERM91351.1"/>
    </source>
</evidence>
<gene>
    <name evidence="16" type="ORF">O163_11060</name>
</gene>
<dbReference type="PROSITE" id="PS51163">
    <property type="entry name" value="YRDC"/>
    <property type="match status" value="1"/>
</dbReference>
<keyword evidence="7 13" id="KW-0819">tRNA processing</keyword>
<dbReference type="PANTHER" id="PTHR17490:SF16">
    <property type="entry name" value="THREONYLCARBAMOYL-AMP SYNTHASE"/>
    <property type="match status" value="1"/>
</dbReference>
<evidence type="ECO:0000256" key="10">
    <source>
        <dbReference type="ARBA" id="ARBA00022840"/>
    </source>
</evidence>
<keyword evidence="5 13" id="KW-0963">Cytoplasm</keyword>
<evidence type="ECO:0000256" key="11">
    <source>
        <dbReference type="ARBA" id="ARBA00029774"/>
    </source>
</evidence>
<reference evidence="16 17" key="1">
    <citation type="journal article" date="2013" name="Genome Announc.">
        <title>Draft Genome Sequence of an Anaerobic and Extremophilic Bacterium, Caldanaerobacter yonseiensis, Isolated from a Geothermal Hot Stream.</title>
        <authorList>
            <person name="Lee S.J."/>
            <person name="Lee Y.J."/>
            <person name="Park G.S."/>
            <person name="Kim B.C."/>
            <person name="Lee S.J."/>
            <person name="Shin J.H."/>
            <person name="Lee D.W."/>
        </authorList>
    </citation>
    <scope>NUCLEOTIDE SEQUENCE [LARGE SCALE GENOMIC DNA]</scope>
    <source>
        <strain evidence="16 17">KB-1</strain>
    </source>
</reference>
<feature type="binding site" evidence="14">
    <location>
        <position position="188"/>
    </location>
    <ligand>
        <name>L-threonine</name>
        <dbReference type="ChEBI" id="CHEBI:57926"/>
    </ligand>
</feature>
<dbReference type="GO" id="GO:0006450">
    <property type="term" value="P:regulation of translational fidelity"/>
    <property type="evidence" value="ECO:0007669"/>
    <property type="project" value="TreeGrafter"/>
</dbReference>
<evidence type="ECO:0000256" key="14">
    <source>
        <dbReference type="PIRSR" id="PIRSR004930-1"/>
    </source>
</evidence>
<feature type="binding site" evidence="14">
    <location>
        <position position="74"/>
    </location>
    <ligand>
        <name>L-threonine</name>
        <dbReference type="ChEBI" id="CHEBI:57926"/>
    </ligand>
</feature>
<evidence type="ECO:0000256" key="5">
    <source>
        <dbReference type="ARBA" id="ARBA00022490"/>
    </source>
</evidence>
<evidence type="ECO:0000256" key="12">
    <source>
        <dbReference type="ARBA" id="ARBA00048366"/>
    </source>
</evidence>
<evidence type="ECO:0000256" key="3">
    <source>
        <dbReference type="ARBA" id="ARBA00012584"/>
    </source>
</evidence>
<feature type="binding site" evidence="14">
    <location>
        <position position="124"/>
    </location>
    <ligand>
        <name>ATP</name>
        <dbReference type="ChEBI" id="CHEBI:30616"/>
    </ligand>
</feature>
<comment type="subcellular location">
    <subcellularLocation>
        <location evidence="1 13">Cytoplasm</location>
    </subcellularLocation>
</comment>
<dbReference type="SUPFAM" id="SSF55821">
    <property type="entry name" value="YrdC/RibB"/>
    <property type="match status" value="1"/>
</dbReference>
<dbReference type="AlphaFoldDB" id="U5CQZ6"/>
<dbReference type="PATRIC" id="fig|1388761.3.peg.2228"/>
<dbReference type="EC" id="2.7.7.87" evidence="3 13"/>
<dbReference type="GO" id="GO:0003725">
    <property type="term" value="F:double-stranded RNA binding"/>
    <property type="evidence" value="ECO:0007669"/>
    <property type="project" value="UniProtKB-UniRule"/>
</dbReference>
<evidence type="ECO:0000256" key="13">
    <source>
        <dbReference type="PIRNR" id="PIRNR004930"/>
    </source>
</evidence>
<accession>U5CQZ6</accession>
<dbReference type="Gene3D" id="3.40.50.11030">
    <property type="entry name" value="Threonylcarbamoyl-AMP synthase, C-terminal domain"/>
    <property type="match status" value="1"/>
</dbReference>
<evidence type="ECO:0000313" key="17">
    <source>
        <dbReference type="Proteomes" id="UP000016856"/>
    </source>
</evidence>
<dbReference type="GO" id="GO:0005524">
    <property type="term" value="F:ATP binding"/>
    <property type="evidence" value="ECO:0007669"/>
    <property type="project" value="UniProtKB-UniRule"/>
</dbReference>
<dbReference type="Gene3D" id="3.90.870.10">
    <property type="entry name" value="DHBP synthase"/>
    <property type="match status" value="1"/>
</dbReference>
<feature type="binding site" evidence="14">
    <location>
        <position position="148"/>
    </location>
    <ligand>
        <name>L-threonine</name>
        <dbReference type="ChEBI" id="CHEBI:57926"/>
    </ligand>
</feature>
<dbReference type="GO" id="GO:0008033">
    <property type="term" value="P:tRNA processing"/>
    <property type="evidence" value="ECO:0007669"/>
    <property type="project" value="UniProtKB-KW"/>
</dbReference>
<evidence type="ECO:0000259" key="15">
    <source>
        <dbReference type="PROSITE" id="PS51163"/>
    </source>
</evidence>
<evidence type="ECO:0000256" key="4">
    <source>
        <dbReference type="ARBA" id="ARBA00015492"/>
    </source>
</evidence>
<feature type="domain" description="YrdC-like" evidence="15">
    <location>
        <begin position="20"/>
        <end position="206"/>
    </location>
</feature>
<keyword evidence="8 13" id="KW-0548">Nucleotidyltransferase</keyword>
<dbReference type="GO" id="GO:0005737">
    <property type="term" value="C:cytoplasm"/>
    <property type="evidence" value="ECO:0007669"/>
    <property type="project" value="UniProtKB-SubCell"/>
</dbReference>
<feature type="binding site" evidence="14">
    <location>
        <position position="65"/>
    </location>
    <ligand>
        <name>ATP</name>
        <dbReference type="ChEBI" id="CHEBI:30616"/>
    </ligand>
</feature>
<organism evidence="16 17">
    <name type="scientific">Caldanaerobacter subterraneus subsp. yonseiensis KB-1</name>
    <dbReference type="NCBI Taxonomy" id="1388761"/>
    <lineage>
        <taxon>Bacteria</taxon>
        <taxon>Bacillati</taxon>
        <taxon>Bacillota</taxon>
        <taxon>Clostridia</taxon>
        <taxon>Thermoanaerobacterales</taxon>
        <taxon>Thermoanaerobacteraceae</taxon>
        <taxon>Caldanaerobacter</taxon>
    </lineage>
</organism>